<sequence>MIRHLSSLEKMLMVAVAFTMTLLVVRIAYTKELTYIFYIWNTFLAVLPLVFSHVLLRRNKYNGGALLLLTGWLAFFPNAAYLITDIFHYTEKPPVPKWFDLLLVTTGAWNGLLLGIVSLMQVEQFLLGHMQRKRVNRLIILSFILCGYGVYIGRYLRFNTWDTVTNPQTLLQTIASHVFLPHEHLSVWAFTISFGAMFGIVYYTLKQFKAKTISLKIVN</sequence>
<name>A0A6B9ZQ56_9BACT</name>
<accession>A0A6B9ZQ56</accession>
<keyword evidence="1" id="KW-1133">Transmembrane helix</keyword>
<feature type="transmembrane region" description="Helical" evidence="1">
    <location>
        <begin position="185"/>
        <end position="205"/>
    </location>
</feature>
<dbReference type="InterPro" id="IPR009793">
    <property type="entry name" value="DUF1361"/>
</dbReference>
<protein>
    <submittedName>
        <fullName evidence="2">DUF1361 domain-containing protein</fullName>
    </submittedName>
</protein>
<evidence type="ECO:0000313" key="2">
    <source>
        <dbReference type="EMBL" id="QHS62903.1"/>
    </source>
</evidence>
<feature type="transmembrane region" description="Helical" evidence="1">
    <location>
        <begin position="63"/>
        <end position="83"/>
    </location>
</feature>
<dbReference type="KEGG" id="chih:GWR21_25960"/>
<feature type="transmembrane region" description="Helical" evidence="1">
    <location>
        <begin position="12"/>
        <end position="29"/>
    </location>
</feature>
<feature type="transmembrane region" description="Helical" evidence="1">
    <location>
        <begin position="98"/>
        <end position="117"/>
    </location>
</feature>
<evidence type="ECO:0000256" key="1">
    <source>
        <dbReference type="SAM" id="Phobius"/>
    </source>
</evidence>
<keyword evidence="1" id="KW-0472">Membrane</keyword>
<feature type="transmembrane region" description="Helical" evidence="1">
    <location>
        <begin position="35"/>
        <end position="56"/>
    </location>
</feature>
<evidence type="ECO:0000313" key="3">
    <source>
        <dbReference type="Proteomes" id="UP000476411"/>
    </source>
</evidence>
<proteinExistence type="predicted"/>
<feature type="transmembrane region" description="Helical" evidence="1">
    <location>
        <begin position="138"/>
        <end position="156"/>
    </location>
</feature>
<reference evidence="2 3" key="1">
    <citation type="submission" date="2020-01" db="EMBL/GenBank/DDBJ databases">
        <title>Complete genome sequence of Chitinophaga sp. H33E-04 isolated from quinoa roots.</title>
        <authorList>
            <person name="Weon H.-Y."/>
            <person name="Lee S.A."/>
        </authorList>
    </citation>
    <scope>NUCLEOTIDE SEQUENCE [LARGE SCALE GENOMIC DNA]</scope>
    <source>
        <strain evidence="2 3">H33E-04</strain>
    </source>
</reference>
<keyword evidence="3" id="KW-1185">Reference proteome</keyword>
<dbReference type="Pfam" id="PF07099">
    <property type="entry name" value="DUF1361"/>
    <property type="match status" value="1"/>
</dbReference>
<keyword evidence="1" id="KW-0812">Transmembrane</keyword>
<dbReference type="AlphaFoldDB" id="A0A6B9ZQ56"/>
<dbReference type="Proteomes" id="UP000476411">
    <property type="component" value="Chromosome"/>
</dbReference>
<dbReference type="EMBL" id="CP048113">
    <property type="protein sequence ID" value="QHS62903.1"/>
    <property type="molecule type" value="Genomic_DNA"/>
</dbReference>
<gene>
    <name evidence="2" type="ORF">GWR21_25960</name>
</gene>
<organism evidence="2 3">
    <name type="scientific">Chitinophaga agri</name>
    <dbReference type="NCBI Taxonomy" id="2703787"/>
    <lineage>
        <taxon>Bacteria</taxon>
        <taxon>Pseudomonadati</taxon>
        <taxon>Bacteroidota</taxon>
        <taxon>Chitinophagia</taxon>
        <taxon>Chitinophagales</taxon>
        <taxon>Chitinophagaceae</taxon>
        <taxon>Chitinophaga</taxon>
    </lineage>
</organism>
<dbReference type="RefSeq" id="WP_162334627.1">
    <property type="nucleotide sequence ID" value="NZ_CP048113.1"/>
</dbReference>